<dbReference type="InterPro" id="IPR007434">
    <property type="entry name" value="FemAB-like"/>
</dbReference>
<dbReference type="HOGENOM" id="CLU_2152940_0_0_4"/>
<dbReference type="Pfam" id="PF04339">
    <property type="entry name" value="FemAB_like"/>
    <property type="match status" value="1"/>
</dbReference>
<sequence>MQVELLHSLADLPDFDWRAWSDDNPFISPAFLRAMENTGCTSEETGWQPCHLILYDQHRQPAGFMPMYLKTHSQANLSSIWPGREPSASTALNTIPNCYAPPRFRRLPAPA</sequence>
<evidence type="ECO:0000313" key="1">
    <source>
        <dbReference type="EMBL" id="AFK63228.1"/>
    </source>
</evidence>
<evidence type="ECO:0000313" key="2">
    <source>
        <dbReference type="Proteomes" id="UP000005267"/>
    </source>
</evidence>
<protein>
    <submittedName>
        <fullName evidence="1">Uncharacterized protein</fullName>
    </submittedName>
</protein>
<dbReference type="KEGG" id="aka:TKWG_16395"/>
<gene>
    <name evidence="1" type="ordered locus">TKWG_16395</name>
</gene>
<dbReference type="EMBL" id="CP003555">
    <property type="protein sequence ID" value="AFK63228.1"/>
    <property type="molecule type" value="Genomic_DNA"/>
</dbReference>
<dbReference type="PANTHER" id="PTHR47017">
    <property type="entry name" value="ACYL-COA"/>
    <property type="match status" value="1"/>
</dbReference>
<reference evidence="2" key="2">
    <citation type="journal article" date="2013" name="PLoS ONE">
        <title>Genome implosion elicits host-confinement in Alcaligenaceae: evidence from the comparative genomics of Tetrathiobacter kashmirensis, a pathogen in the making.</title>
        <authorList>
            <person name="Ghosh W."/>
            <person name="Alam M."/>
            <person name="Roy C."/>
            <person name="Pyne P."/>
            <person name="George A."/>
            <person name="Chakraborty R."/>
            <person name="Majumder S."/>
            <person name="Agarwal A."/>
            <person name="Chakraborty S."/>
            <person name="Majumdar S."/>
            <person name="Gupta S.K."/>
        </authorList>
    </citation>
    <scope>NUCLEOTIDE SEQUENCE [LARGE SCALE GENOMIC DNA]</scope>
    <source>
        <strain evidence="2">WT001</strain>
    </source>
</reference>
<keyword evidence="2" id="KW-1185">Reference proteome</keyword>
<dbReference type="AlphaFoldDB" id="I3UDZ0"/>
<reference evidence="1 2" key="1">
    <citation type="journal article" date="2011" name="J. Bacteriol.">
        <title>Whole-genome shotgun sequencing of the sulfur-oxidizing chemoautotroph Tetrathiobacter kashmirensis.</title>
        <authorList>
            <person name="Ghosh W."/>
            <person name="George A."/>
            <person name="Agarwal A."/>
            <person name="Raj P."/>
            <person name="Alam M."/>
            <person name="Pyne P."/>
            <person name="Das Gupta S.K."/>
        </authorList>
    </citation>
    <scope>NUCLEOTIDE SEQUENCE [LARGE SCALE GENOMIC DNA]</scope>
    <source>
        <strain evidence="1 2">WT001</strain>
    </source>
</reference>
<proteinExistence type="predicted"/>
<dbReference type="PANTHER" id="PTHR47017:SF1">
    <property type="entry name" value="ACYL-COA"/>
    <property type="match status" value="1"/>
</dbReference>
<accession>I3UDZ0</accession>
<dbReference type="Proteomes" id="UP000005267">
    <property type="component" value="Chromosome"/>
</dbReference>
<name>I3UDZ0_ADVKW</name>
<organism evidence="1 2">
    <name type="scientific">Advenella kashmirensis (strain DSM 17095 / LMG 22695 / WT001)</name>
    <name type="common">Tetrathiobacter kashmirensis</name>
    <dbReference type="NCBI Taxonomy" id="1036672"/>
    <lineage>
        <taxon>Bacteria</taxon>
        <taxon>Pseudomonadati</taxon>
        <taxon>Pseudomonadota</taxon>
        <taxon>Betaproteobacteria</taxon>
        <taxon>Burkholderiales</taxon>
        <taxon>Alcaligenaceae</taxon>
    </lineage>
</organism>
<dbReference type="STRING" id="1036672.TKWG_16395"/>